<dbReference type="Proteomes" id="UP000215027">
    <property type="component" value="Chromosome I"/>
</dbReference>
<dbReference type="SUPFAM" id="SSF51182">
    <property type="entry name" value="RmlC-like cupins"/>
    <property type="match status" value="1"/>
</dbReference>
<dbReference type="GO" id="GO:0004476">
    <property type="term" value="F:mannose-6-phosphate isomerase activity"/>
    <property type="evidence" value="ECO:0007669"/>
    <property type="project" value="InterPro"/>
</dbReference>
<organism evidence="4 5">
    <name type="scientific">Candidatus Promineifilum breve</name>
    <dbReference type="NCBI Taxonomy" id="1806508"/>
    <lineage>
        <taxon>Bacteria</taxon>
        <taxon>Bacillati</taxon>
        <taxon>Chloroflexota</taxon>
        <taxon>Ardenticatenia</taxon>
        <taxon>Candidatus Promineifilales</taxon>
        <taxon>Candidatus Promineifilaceae</taxon>
        <taxon>Candidatus Promineifilum</taxon>
    </lineage>
</organism>
<accession>A0A160T0G9</accession>
<dbReference type="EMBL" id="LN890655">
    <property type="protein sequence ID" value="CUS02208.2"/>
    <property type="molecule type" value="Genomic_DNA"/>
</dbReference>
<dbReference type="Pfam" id="PF20511">
    <property type="entry name" value="PMI_typeI_cat"/>
    <property type="match status" value="1"/>
</dbReference>
<dbReference type="OrthoDB" id="9808275at2"/>
<keyword evidence="2" id="KW-0862">Zinc</keyword>
<dbReference type="AlphaFoldDB" id="A0A160T0G9"/>
<dbReference type="KEGG" id="pbf:CFX0092_A0327"/>
<keyword evidence="1" id="KW-0479">Metal-binding</keyword>
<evidence type="ECO:0000256" key="2">
    <source>
        <dbReference type="ARBA" id="ARBA00022833"/>
    </source>
</evidence>
<dbReference type="InterPro" id="IPR046457">
    <property type="entry name" value="PMI_typeI_cat"/>
</dbReference>
<dbReference type="CDD" id="cd07010">
    <property type="entry name" value="cupin_PMI_type_I_N_bac"/>
    <property type="match status" value="1"/>
</dbReference>
<dbReference type="InterPro" id="IPR014710">
    <property type="entry name" value="RmlC-like_jellyroll"/>
</dbReference>
<dbReference type="PANTHER" id="PTHR42742:SF3">
    <property type="entry name" value="FRUCTOKINASE"/>
    <property type="match status" value="1"/>
</dbReference>
<name>A0A160T0G9_9CHLR</name>
<protein>
    <submittedName>
        <fullName evidence="4">Mannose-6-phosphate isomerase</fullName>
    </submittedName>
</protein>
<evidence type="ECO:0000313" key="5">
    <source>
        <dbReference type="Proteomes" id="UP000215027"/>
    </source>
</evidence>
<gene>
    <name evidence="4" type="primary">pmi</name>
    <name evidence="4" type="ORF">CFX0092_A0327</name>
</gene>
<evidence type="ECO:0000256" key="1">
    <source>
        <dbReference type="ARBA" id="ARBA00022723"/>
    </source>
</evidence>
<dbReference type="RefSeq" id="WP_095041851.1">
    <property type="nucleotide sequence ID" value="NZ_LN890655.1"/>
</dbReference>
<dbReference type="Gene3D" id="2.60.120.10">
    <property type="entry name" value="Jelly Rolls"/>
    <property type="match status" value="1"/>
</dbReference>
<sequence>MSNQPDSPLYPLLMQPVLKDYVWGGRNLERRLGRALPPGRIAESWEIAAHEDGDSIVVNGPLAGLSLRAVHGRLGLDLIGRNNAWAEERHKFPLLIKLLDAHDKLSVQVHPDDAYALAHEGNELGKTEMWVVLHAEPDAQLIVGLRAGTDRAAFQQAIADGTVTDHLHTIPVAAGDYVCVPSGTVHAIMGGVLIAEIQQNSNTTYRVYDWGRTANGQARPLHVAQALAVIDFNAADEPQLQPPTLVSEADGVRRWRLCRNRYFTTERVALDAGAVYRGDLNGDTLEIWGAITGRIEVNGVALSAVGFTLLPAALGPFQVVAATPAICLRVFVEGAT</sequence>
<keyword evidence="4" id="KW-0413">Isomerase</keyword>
<evidence type="ECO:0000259" key="3">
    <source>
        <dbReference type="Pfam" id="PF20511"/>
    </source>
</evidence>
<reference evidence="4" key="1">
    <citation type="submission" date="2016-01" db="EMBL/GenBank/DDBJ databases">
        <authorList>
            <person name="Mcilroy J.S."/>
            <person name="Karst M S."/>
            <person name="Albertsen M."/>
        </authorList>
    </citation>
    <scope>NUCLEOTIDE SEQUENCE</scope>
    <source>
        <strain evidence="4">Cfx-K</strain>
    </source>
</reference>
<feature type="domain" description="Phosphomannose isomerase type I catalytic" evidence="3">
    <location>
        <begin position="14"/>
        <end position="115"/>
    </location>
</feature>
<dbReference type="PANTHER" id="PTHR42742">
    <property type="entry name" value="TRANSCRIPTIONAL REPRESSOR MPRA"/>
    <property type="match status" value="1"/>
</dbReference>
<keyword evidence="5" id="KW-1185">Reference proteome</keyword>
<dbReference type="InterPro" id="IPR011051">
    <property type="entry name" value="RmlC_Cupin_sf"/>
</dbReference>
<dbReference type="GO" id="GO:0008270">
    <property type="term" value="F:zinc ion binding"/>
    <property type="evidence" value="ECO:0007669"/>
    <property type="project" value="InterPro"/>
</dbReference>
<dbReference type="InterPro" id="IPR051804">
    <property type="entry name" value="Carb_Metab_Reg_Kinase/Isom"/>
</dbReference>
<evidence type="ECO:0000313" key="4">
    <source>
        <dbReference type="EMBL" id="CUS02208.2"/>
    </source>
</evidence>
<proteinExistence type="predicted"/>